<dbReference type="AlphaFoldDB" id="A0AAV3NJ09"/>
<reference evidence="1 2" key="1">
    <citation type="submission" date="2024-01" db="EMBL/GenBank/DDBJ databases">
        <title>The complete chloroplast genome sequence of Lithospermum erythrorhizon: insights into the phylogenetic relationship among Boraginaceae species and the maternal lineages of purple gromwells.</title>
        <authorList>
            <person name="Okada T."/>
            <person name="Watanabe K."/>
        </authorList>
    </citation>
    <scope>NUCLEOTIDE SEQUENCE [LARGE SCALE GENOMIC DNA]</scope>
</reference>
<dbReference type="EMBL" id="BAABME010000014">
    <property type="protein sequence ID" value="GAA0138471.1"/>
    <property type="molecule type" value="Genomic_DNA"/>
</dbReference>
<sequence length="87" mass="9500">MNVKTRNEEVGSSWCISKVKTNIGVQPLLALDVSSTFDSLAHKEAPRLQKISHYRNTIGNASDAPAPKAEDDILLQNTIGKTIHDLS</sequence>
<evidence type="ECO:0000313" key="2">
    <source>
        <dbReference type="Proteomes" id="UP001454036"/>
    </source>
</evidence>
<proteinExistence type="predicted"/>
<accession>A0AAV3NJ09</accession>
<organism evidence="1 2">
    <name type="scientific">Lithospermum erythrorhizon</name>
    <name type="common">Purple gromwell</name>
    <name type="synonym">Lithospermum officinale var. erythrorhizon</name>
    <dbReference type="NCBI Taxonomy" id="34254"/>
    <lineage>
        <taxon>Eukaryota</taxon>
        <taxon>Viridiplantae</taxon>
        <taxon>Streptophyta</taxon>
        <taxon>Embryophyta</taxon>
        <taxon>Tracheophyta</taxon>
        <taxon>Spermatophyta</taxon>
        <taxon>Magnoliopsida</taxon>
        <taxon>eudicotyledons</taxon>
        <taxon>Gunneridae</taxon>
        <taxon>Pentapetalae</taxon>
        <taxon>asterids</taxon>
        <taxon>lamiids</taxon>
        <taxon>Boraginales</taxon>
        <taxon>Boraginaceae</taxon>
        <taxon>Boraginoideae</taxon>
        <taxon>Lithospermeae</taxon>
        <taxon>Lithospermum</taxon>
    </lineage>
</organism>
<evidence type="ECO:0000313" key="1">
    <source>
        <dbReference type="EMBL" id="GAA0138471.1"/>
    </source>
</evidence>
<name>A0AAV3NJ09_LITER</name>
<dbReference type="Proteomes" id="UP001454036">
    <property type="component" value="Unassembled WGS sequence"/>
</dbReference>
<gene>
    <name evidence="1" type="ORF">LIER_00214</name>
</gene>
<comment type="caution">
    <text evidence="1">The sequence shown here is derived from an EMBL/GenBank/DDBJ whole genome shotgun (WGS) entry which is preliminary data.</text>
</comment>
<keyword evidence="2" id="KW-1185">Reference proteome</keyword>
<protein>
    <submittedName>
        <fullName evidence="1">Uncharacterized protein</fullName>
    </submittedName>
</protein>